<gene>
    <name evidence="6" type="ORF">D3P04_13940</name>
</gene>
<name>A0A418STB2_9RHOB</name>
<dbReference type="InterPro" id="IPR036388">
    <property type="entry name" value="WH-like_DNA-bd_sf"/>
</dbReference>
<evidence type="ECO:0000313" key="6">
    <source>
        <dbReference type="EMBL" id="RJE84107.1"/>
    </source>
</evidence>
<dbReference type="PROSITE" id="PS50931">
    <property type="entry name" value="HTH_LYSR"/>
    <property type="match status" value="1"/>
</dbReference>
<evidence type="ECO:0000256" key="2">
    <source>
        <dbReference type="ARBA" id="ARBA00023015"/>
    </source>
</evidence>
<dbReference type="Pfam" id="PF00126">
    <property type="entry name" value="HTH_1"/>
    <property type="match status" value="1"/>
</dbReference>
<comment type="similarity">
    <text evidence="1">Belongs to the LysR transcriptional regulatory family.</text>
</comment>
<dbReference type="InterPro" id="IPR000847">
    <property type="entry name" value="LysR_HTH_N"/>
</dbReference>
<protein>
    <submittedName>
        <fullName evidence="6">LysR family transcriptional regulator</fullName>
    </submittedName>
</protein>
<dbReference type="RefSeq" id="WP_119749912.1">
    <property type="nucleotide sequence ID" value="NZ_QZCG01000009.1"/>
</dbReference>
<dbReference type="InterPro" id="IPR005119">
    <property type="entry name" value="LysR_subst-bd"/>
</dbReference>
<dbReference type="GO" id="GO:0043565">
    <property type="term" value="F:sequence-specific DNA binding"/>
    <property type="evidence" value="ECO:0007669"/>
    <property type="project" value="TreeGrafter"/>
</dbReference>
<evidence type="ECO:0000259" key="5">
    <source>
        <dbReference type="PROSITE" id="PS50931"/>
    </source>
</evidence>
<dbReference type="Gene3D" id="3.40.190.10">
    <property type="entry name" value="Periplasmic binding protein-like II"/>
    <property type="match status" value="2"/>
</dbReference>
<keyword evidence="3" id="KW-0238">DNA-binding</keyword>
<dbReference type="Pfam" id="PF03466">
    <property type="entry name" value="LysR_substrate"/>
    <property type="match status" value="1"/>
</dbReference>
<keyword evidence="7" id="KW-1185">Reference proteome</keyword>
<dbReference type="PANTHER" id="PTHR30537">
    <property type="entry name" value="HTH-TYPE TRANSCRIPTIONAL REGULATOR"/>
    <property type="match status" value="1"/>
</dbReference>
<dbReference type="OrthoDB" id="9813056at2"/>
<evidence type="ECO:0000256" key="4">
    <source>
        <dbReference type="ARBA" id="ARBA00023163"/>
    </source>
</evidence>
<dbReference type="SUPFAM" id="SSF46785">
    <property type="entry name" value="Winged helix' DNA-binding domain"/>
    <property type="match status" value="1"/>
</dbReference>
<accession>A0A418STB2</accession>
<dbReference type="PANTHER" id="PTHR30537:SF26">
    <property type="entry name" value="GLYCINE CLEAVAGE SYSTEM TRANSCRIPTIONAL ACTIVATOR"/>
    <property type="match status" value="1"/>
</dbReference>
<dbReference type="PRINTS" id="PR00039">
    <property type="entry name" value="HTHLYSR"/>
</dbReference>
<feature type="domain" description="HTH lysR-type" evidence="5">
    <location>
        <begin position="10"/>
        <end position="62"/>
    </location>
</feature>
<dbReference type="Gene3D" id="1.10.10.10">
    <property type="entry name" value="Winged helix-like DNA-binding domain superfamily/Winged helix DNA-binding domain"/>
    <property type="match status" value="1"/>
</dbReference>
<dbReference type="InterPro" id="IPR036390">
    <property type="entry name" value="WH_DNA-bd_sf"/>
</dbReference>
<keyword evidence="4" id="KW-0804">Transcription</keyword>
<proteinExistence type="inferred from homology"/>
<organism evidence="6 7">
    <name type="scientific">Paracoccus onubensis</name>
    <dbReference type="NCBI Taxonomy" id="1675788"/>
    <lineage>
        <taxon>Bacteria</taxon>
        <taxon>Pseudomonadati</taxon>
        <taxon>Pseudomonadota</taxon>
        <taxon>Alphaproteobacteria</taxon>
        <taxon>Rhodobacterales</taxon>
        <taxon>Paracoccaceae</taxon>
        <taxon>Paracoccus</taxon>
    </lineage>
</organism>
<dbReference type="InterPro" id="IPR058163">
    <property type="entry name" value="LysR-type_TF_proteobact-type"/>
</dbReference>
<dbReference type="GO" id="GO:0006351">
    <property type="term" value="P:DNA-templated transcription"/>
    <property type="evidence" value="ECO:0007669"/>
    <property type="project" value="TreeGrafter"/>
</dbReference>
<dbReference type="GO" id="GO:0003700">
    <property type="term" value="F:DNA-binding transcription factor activity"/>
    <property type="evidence" value="ECO:0007669"/>
    <property type="project" value="InterPro"/>
</dbReference>
<comment type="caution">
    <text evidence="6">The sequence shown here is derived from an EMBL/GenBank/DDBJ whole genome shotgun (WGS) entry which is preliminary data.</text>
</comment>
<keyword evidence="2" id="KW-0805">Transcription regulation</keyword>
<evidence type="ECO:0000256" key="3">
    <source>
        <dbReference type="ARBA" id="ARBA00023125"/>
    </source>
</evidence>
<dbReference type="Proteomes" id="UP000284202">
    <property type="component" value="Unassembled WGS sequence"/>
</dbReference>
<reference evidence="7" key="1">
    <citation type="submission" date="2018-09" db="EMBL/GenBank/DDBJ databases">
        <title>Acidovorax cavernicola nov. sp. isolated from Gruta de las Maravillas (Aracena, Spain).</title>
        <authorList>
            <person name="Jurado V."/>
            <person name="Gutierrez-Patricio S."/>
            <person name="Gonzalez-Pimentel J.L."/>
            <person name="Miller A.Z."/>
            <person name="Laiz L."/>
            <person name="Saiz-Jimenez C."/>
        </authorList>
    </citation>
    <scope>NUCLEOTIDE SEQUENCE [LARGE SCALE GENOMIC DNA]</scope>
    <source>
        <strain evidence="7">1011MAR3C25</strain>
    </source>
</reference>
<dbReference type="AlphaFoldDB" id="A0A418STB2"/>
<dbReference type="EMBL" id="QZCG01000009">
    <property type="protein sequence ID" value="RJE84107.1"/>
    <property type="molecule type" value="Genomic_DNA"/>
</dbReference>
<evidence type="ECO:0000256" key="1">
    <source>
        <dbReference type="ARBA" id="ARBA00009437"/>
    </source>
</evidence>
<dbReference type="SUPFAM" id="SSF53850">
    <property type="entry name" value="Periplasmic binding protein-like II"/>
    <property type="match status" value="1"/>
</dbReference>
<sequence length="290" mass="31604">MRELPHLVYLQAFEAAARHLSFTRAAEELNCTQAAISQRVRALEQYFGRPLFRRQPSGLELSSVGKAYLPGITQALDMAEAATCGLTGRRERQGITISGPISFLNLWLAPRLPEFLAGNPGIAVQLNSSIWTDPNIDLADVSFAFEKRDLIPSEAIVLSHERLVLVGAGQHAERLGTKASLEDIPQIEIQGKYSLWDMWSDGMGVPRRSGLPVLRVDTAISALDLAAVGAGLTVLYATYAEGYLSSGRIIAPLGPGIAVPHVLSMSRHAKRKETEAVRIFTNWVSDLFSA</sequence>
<evidence type="ECO:0000313" key="7">
    <source>
        <dbReference type="Proteomes" id="UP000284202"/>
    </source>
</evidence>